<reference evidence="1 2" key="1">
    <citation type="submission" date="2018-10" db="EMBL/GenBank/DDBJ databases">
        <title>Genome assembly for a Yunnan-Guizhou Plateau 3E fish, Anabarilius grahami (Regan), and its evolutionary and genetic applications.</title>
        <authorList>
            <person name="Jiang W."/>
        </authorList>
    </citation>
    <scope>NUCLEOTIDE SEQUENCE [LARGE SCALE GENOMIC DNA]</scope>
    <source>
        <strain evidence="1">AG-KIZ</strain>
        <tissue evidence="1">Muscle</tissue>
    </source>
</reference>
<accession>A0A3N0YLP8</accession>
<proteinExistence type="predicted"/>
<evidence type="ECO:0000313" key="1">
    <source>
        <dbReference type="EMBL" id="ROL46811.1"/>
    </source>
</evidence>
<dbReference type="AlphaFoldDB" id="A0A3N0YLP8"/>
<sequence>MQPKEAWLARARTGVSLVTPTIGDPPRCESHRALPARANTPERLERRQPLIQIESPLVQRVTVRSLHFTEQQRLLSPSNKNQGVFGICPGVT</sequence>
<name>A0A3N0YLP8_ANAGA</name>
<comment type="caution">
    <text evidence="1">The sequence shown here is derived from an EMBL/GenBank/DDBJ whole genome shotgun (WGS) entry which is preliminary data.</text>
</comment>
<evidence type="ECO:0000313" key="2">
    <source>
        <dbReference type="Proteomes" id="UP000281406"/>
    </source>
</evidence>
<protein>
    <submittedName>
        <fullName evidence="1">Uncharacterized protein</fullName>
    </submittedName>
</protein>
<dbReference type="Proteomes" id="UP000281406">
    <property type="component" value="Unassembled WGS sequence"/>
</dbReference>
<organism evidence="1 2">
    <name type="scientific">Anabarilius grahami</name>
    <name type="common">Kanglang fish</name>
    <name type="synonym">Barilius grahami</name>
    <dbReference type="NCBI Taxonomy" id="495550"/>
    <lineage>
        <taxon>Eukaryota</taxon>
        <taxon>Metazoa</taxon>
        <taxon>Chordata</taxon>
        <taxon>Craniata</taxon>
        <taxon>Vertebrata</taxon>
        <taxon>Euteleostomi</taxon>
        <taxon>Actinopterygii</taxon>
        <taxon>Neopterygii</taxon>
        <taxon>Teleostei</taxon>
        <taxon>Ostariophysi</taxon>
        <taxon>Cypriniformes</taxon>
        <taxon>Xenocyprididae</taxon>
        <taxon>Xenocypridinae</taxon>
        <taxon>Xenocypridinae incertae sedis</taxon>
        <taxon>Anabarilius</taxon>
    </lineage>
</organism>
<gene>
    <name evidence="1" type="ORF">DPX16_1448</name>
</gene>
<dbReference type="EMBL" id="RJVU01036813">
    <property type="protein sequence ID" value="ROL46811.1"/>
    <property type="molecule type" value="Genomic_DNA"/>
</dbReference>
<keyword evidence="2" id="KW-1185">Reference proteome</keyword>